<reference evidence="1 2" key="1">
    <citation type="journal article" date="2012" name="Science">
        <title>The Paleozoic origin of enzymatic lignin decomposition reconstructed from 31 fungal genomes.</title>
        <authorList>
            <person name="Floudas D."/>
            <person name="Binder M."/>
            <person name="Riley R."/>
            <person name="Barry K."/>
            <person name="Blanchette R.A."/>
            <person name="Henrissat B."/>
            <person name="Martinez A.T."/>
            <person name="Otillar R."/>
            <person name="Spatafora J.W."/>
            <person name="Yadav J.S."/>
            <person name="Aerts A."/>
            <person name="Benoit I."/>
            <person name="Boyd A."/>
            <person name="Carlson A."/>
            <person name="Copeland A."/>
            <person name="Coutinho P.M."/>
            <person name="de Vries R.P."/>
            <person name="Ferreira P."/>
            <person name="Findley K."/>
            <person name="Foster B."/>
            <person name="Gaskell J."/>
            <person name="Glotzer D."/>
            <person name="Gorecki P."/>
            <person name="Heitman J."/>
            <person name="Hesse C."/>
            <person name="Hori C."/>
            <person name="Igarashi K."/>
            <person name="Jurgens J.A."/>
            <person name="Kallen N."/>
            <person name="Kersten P."/>
            <person name="Kohler A."/>
            <person name="Kuees U."/>
            <person name="Kumar T.K.A."/>
            <person name="Kuo A."/>
            <person name="LaButti K."/>
            <person name="Larrondo L.F."/>
            <person name="Lindquist E."/>
            <person name="Ling A."/>
            <person name="Lombard V."/>
            <person name="Lucas S."/>
            <person name="Lundell T."/>
            <person name="Martin R."/>
            <person name="McLaughlin D.J."/>
            <person name="Morgenstern I."/>
            <person name="Morin E."/>
            <person name="Murat C."/>
            <person name="Nagy L.G."/>
            <person name="Nolan M."/>
            <person name="Ohm R.A."/>
            <person name="Patyshakuliyeva A."/>
            <person name="Rokas A."/>
            <person name="Ruiz-Duenas F.J."/>
            <person name="Sabat G."/>
            <person name="Salamov A."/>
            <person name="Samejima M."/>
            <person name="Schmutz J."/>
            <person name="Slot J.C."/>
            <person name="St John F."/>
            <person name="Stenlid J."/>
            <person name="Sun H."/>
            <person name="Sun S."/>
            <person name="Syed K."/>
            <person name="Tsang A."/>
            <person name="Wiebenga A."/>
            <person name="Young D."/>
            <person name="Pisabarro A."/>
            <person name="Eastwood D.C."/>
            <person name="Martin F."/>
            <person name="Cullen D."/>
            <person name="Grigoriev I.V."/>
            <person name="Hibbett D.S."/>
        </authorList>
    </citation>
    <scope>NUCLEOTIDE SEQUENCE [LARGE SCALE GENOMIC DNA]</scope>
    <source>
        <strain evidence="1 2">DJM-731 SS1</strain>
    </source>
</reference>
<dbReference type="PANTHER" id="PTHR44099">
    <property type="entry name" value="RABCONNECTIN-3B, ISOFORM A"/>
    <property type="match status" value="1"/>
</dbReference>
<dbReference type="AlphaFoldDB" id="M5G407"/>
<dbReference type="InterPro" id="IPR001680">
    <property type="entry name" value="WD40_rpt"/>
</dbReference>
<dbReference type="Gene3D" id="2.130.10.10">
    <property type="entry name" value="YVTN repeat-like/Quinoprotein amine dehydrogenase"/>
    <property type="match status" value="2"/>
</dbReference>
<dbReference type="GO" id="GO:0005737">
    <property type="term" value="C:cytoplasm"/>
    <property type="evidence" value="ECO:0007669"/>
    <property type="project" value="TreeGrafter"/>
</dbReference>
<dbReference type="Pfam" id="PF00400">
    <property type="entry name" value="WD40"/>
    <property type="match status" value="1"/>
</dbReference>
<dbReference type="RefSeq" id="XP_040629839.1">
    <property type="nucleotide sequence ID" value="XM_040769963.1"/>
</dbReference>
<evidence type="ECO:0000313" key="1">
    <source>
        <dbReference type="EMBL" id="EJU02945.1"/>
    </source>
</evidence>
<dbReference type="OMA" id="KELWRIM"/>
<sequence>MSPTPELAEEGEPPRPTCLLRQDWDSLVLGFADGTIARTSLKDLLSQGINGRLRTSGTRRLYGEVTFIRVLQLEGGKEIIVAGSDDGGVGVWNSPDLNLLLKKILFASPLVRAELVHGYAGMQEGLVLVSGEGTIAFVDCTDSLTFTSLIPCASSPLIKACLSTDTLIILYANNRARLWDVRSKELWRIMEGDKAKEMIDQGGWGIVDAEERGVDVSPVPLFDVPCAPVALDAGISALLAAQNLGVNPPLDKQYPDNLPKQLHTILPVVAASFTYGLDQSVDGLCDDQKPIGAGSVALPSASFSGPVKASEENAVWQVSPTATTFLLLSLITVLRICLPSEVFEMHATAIIAFYVSSLPETMPAYQSPSLDVLVRFWYDPSSEIQHGARLLFNAVVSQMADSEVISIAELWQRQLPCVQPDASQNSAACARALLIAGTLAAERYSLLSTSTLRDISKSISLFLHAETCPYSVLAIDLCSRGFHIWQQYIDAVETLRCLFRRAVTFEKSTLPTVGHQARLAILHIASTSTALFMTTVSLDIVNAPTAEHLKSIMLVIAFIVKKKPLVLYPSLPKLVDAVVKSLDPNSSSRDAVLQAATIILDQLVHTYPSVAFNAKVQRLAVGTIEGAVIMYDLKTATRLYVLEAHRKRVSACSFSPDGRRLVSMSLEESVVMVWKVGTSFSSLFNPGGPPRQGHAGSDPYKTIPFSAGEEGHITVAATLEWVTFEWPGDRTARLKIRDSTFTFNT</sequence>
<protein>
    <submittedName>
        <fullName evidence="1">Uncharacterized protein</fullName>
    </submittedName>
</protein>
<dbReference type="Proteomes" id="UP000030653">
    <property type="component" value="Unassembled WGS sequence"/>
</dbReference>
<name>M5G407_DACPD</name>
<dbReference type="InterPro" id="IPR049916">
    <property type="entry name" value="WDR72-like"/>
</dbReference>
<dbReference type="OrthoDB" id="338622at2759"/>
<dbReference type="GeneID" id="63685025"/>
<dbReference type="HOGENOM" id="CLU_001665_0_0_1"/>
<proteinExistence type="predicted"/>
<keyword evidence="2" id="KW-1185">Reference proteome</keyword>
<dbReference type="SMART" id="SM00320">
    <property type="entry name" value="WD40"/>
    <property type="match status" value="3"/>
</dbReference>
<gene>
    <name evidence="1" type="ORF">DACRYDRAFT_115248</name>
</gene>
<dbReference type="InterPro" id="IPR015943">
    <property type="entry name" value="WD40/YVTN_repeat-like_dom_sf"/>
</dbReference>
<dbReference type="PANTHER" id="PTHR44099:SF4">
    <property type="entry name" value="RABCONNECTIN-3B, ISOFORM A"/>
    <property type="match status" value="1"/>
</dbReference>
<evidence type="ECO:0000313" key="2">
    <source>
        <dbReference type="Proteomes" id="UP000030653"/>
    </source>
</evidence>
<dbReference type="STRING" id="1858805.M5G407"/>
<dbReference type="EMBL" id="JH795860">
    <property type="protein sequence ID" value="EJU02945.1"/>
    <property type="molecule type" value="Genomic_DNA"/>
</dbReference>
<dbReference type="SUPFAM" id="SSF50969">
    <property type="entry name" value="YVTN repeat-like/Quinoprotein amine dehydrogenase"/>
    <property type="match status" value="1"/>
</dbReference>
<organism evidence="1 2">
    <name type="scientific">Dacryopinax primogenitus (strain DJM 731)</name>
    <name type="common">Brown rot fungus</name>
    <dbReference type="NCBI Taxonomy" id="1858805"/>
    <lineage>
        <taxon>Eukaryota</taxon>
        <taxon>Fungi</taxon>
        <taxon>Dikarya</taxon>
        <taxon>Basidiomycota</taxon>
        <taxon>Agaricomycotina</taxon>
        <taxon>Dacrymycetes</taxon>
        <taxon>Dacrymycetales</taxon>
        <taxon>Dacrymycetaceae</taxon>
        <taxon>Dacryopinax</taxon>
    </lineage>
</organism>
<dbReference type="InterPro" id="IPR011044">
    <property type="entry name" value="Quino_amine_DH_bsu"/>
</dbReference>
<accession>M5G407</accession>